<reference evidence="1" key="1">
    <citation type="journal article" date="2023" name="Science">
        <title>Genome structures resolve the early diversification of teleost fishes.</title>
        <authorList>
            <person name="Parey E."/>
            <person name="Louis A."/>
            <person name="Montfort J."/>
            <person name="Bouchez O."/>
            <person name="Roques C."/>
            <person name="Iampietro C."/>
            <person name="Lluch J."/>
            <person name="Castinel A."/>
            <person name="Donnadieu C."/>
            <person name="Desvignes T."/>
            <person name="Floi Bucao C."/>
            <person name="Jouanno E."/>
            <person name="Wen M."/>
            <person name="Mejri S."/>
            <person name="Dirks R."/>
            <person name="Jansen H."/>
            <person name="Henkel C."/>
            <person name="Chen W.J."/>
            <person name="Zahm M."/>
            <person name="Cabau C."/>
            <person name="Klopp C."/>
            <person name="Thompson A.W."/>
            <person name="Robinson-Rechavi M."/>
            <person name="Braasch I."/>
            <person name="Lecointre G."/>
            <person name="Bobe J."/>
            <person name="Postlethwait J.H."/>
            <person name="Berthelot C."/>
            <person name="Roest Crollius H."/>
            <person name="Guiguen Y."/>
        </authorList>
    </citation>
    <scope>NUCLEOTIDE SEQUENCE</scope>
    <source>
        <strain evidence="1">WJC10195</strain>
    </source>
</reference>
<evidence type="ECO:0000313" key="2">
    <source>
        <dbReference type="Proteomes" id="UP001152622"/>
    </source>
</evidence>
<proteinExistence type="predicted"/>
<sequence>MDYMISVPNKRRHEDLEDFHQAKRLCNGLGSCGQVEYGAVADSPMDTRDHQQQGLQNGNSLFKPPRSQYGVCGSSWGISTNVSQDAWQGNRVTLTI</sequence>
<dbReference type="EMBL" id="JAINUF010000004">
    <property type="protein sequence ID" value="KAJ8365482.1"/>
    <property type="molecule type" value="Genomic_DNA"/>
</dbReference>
<dbReference type="Proteomes" id="UP001152622">
    <property type="component" value="Chromosome 4"/>
</dbReference>
<evidence type="ECO:0000313" key="1">
    <source>
        <dbReference type="EMBL" id="KAJ8365482.1"/>
    </source>
</evidence>
<comment type="caution">
    <text evidence="1">The sequence shown here is derived from an EMBL/GenBank/DDBJ whole genome shotgun (WGS) entry which is preliminary data.</text>
</comment>
<keyword evidence="2" id="KW-1185">Reference proteome</keyword>
<dbReference type="OrthoDB" id="5955292at2759"/>
<organism evidence="1 2">
    <name type="scientific">Synaphobranchus kaupii</name>
    <name type="common">Kaup's arrowtooth eel</name>
    <dbReference type="NCBI Taxonomy" id="118154"/>
    <lineage>
        <taxon>Eukaryota</taxon>
        <taxon>Metazoa</taxon>
        <taxon>Chordata</taxon>
        <taxon>Craniata</taxon>
        <taxon>Vertebrata</taxon>
        <taxon>Euteleostomi</taxon>
        <taxon>Actinopterygii</taxon>
        <taxon>Neopterygii</taxon>
        <taxon>Teleostei</taxon>
        <taxon>Anguilliformes</taxon>
        <taxon>Synaphobranchidae</taxon>
        <taxon>Synaphobranchus</taxon>
    </lineage>
</organism>
<dbReference type="AlphaFoldDB" id="A0A9Q1FSQ7"/>
<protein>
    <submittedName>
        <fullName evidence="1">Uncharacterized protein</fullName>
    </submittedName>
</protein>
<accession>A0A9Q1FSQ7</accession>
<name>A0A9Q1FSQ7_SYNKA</name>
<gene>
    <name evidence="1" type="ORF">SKAU_G00143130</name>
</gene>